<proteinExistence type="predicted"/>
<organism evidence="2">
    <name type="scientific">Xanthomonas euvesicatoria pv. vesicatoria (strain 85-10)</name>
    <name type="common">Xanthomonas campestris pv. vesicatoria</name>
    <dbReference type="NCBI Taxonomy" id="316273"/>
    <lineage>
        <taxon>Bacteria</taxon>
        <taxon>Pseudomonadati</taxon>
        <taxon>Pseudomonadota</taxon>
        <taxon>Gammaproteobacteria</taxon>
        <taxon>Lysobacterales</taxon>
        <taxon>Lysobacteraceae</taxon>
        <taxon>Xanthomonas</taxon>
    </lineage>
</organism>
<dbReference type="HOGENOM" id="CLU_2884843_0_0_6"/>
<accession>Q3BQ59</accession>
<dbReference type="AlphaFoldDB" id="Q3BQ59"/>
<protein>
    <submittedName>
        <fullName evidence="1">Uncharacterized protein</fullName>
    </submittedName>
</protein>
<sequence>MPTHRLPLFCAWKTSEACTKNEQKGWASRMDWHTVPAPALALVAGADVRFDGMLDQADRLQWH</sequence>
<name>Q3BQ59_XANE5</name>
<dbReference type="KEGG" id="xcv:XCV3373"/>
<dbReference type="EMBL" id="AM039952">
    <property type="protein sequence ID" value="CAJ25104.1"/>
    <property type="molecule type" value="Genomic_DNA"/>
</dbReference>
<gene>
    <name evidence="1" type="ordered locus">XCV3373</name>
</gene>
<evidence type="ECO:0000313" key="1">
    <source>
        <dbReference type="EMBL" id="CAJ25104.1"/>
    </source>
</evidence>
<evidence type="ECO:0000313" key="2">
    <source>
        <dbReference type="Proteomes" id="UP000007069"/>
    </source>
</evidence>
<reference evidence="1 2" key="1">
    <citation type="journal article" date="2005" name="J. Bacteriol.">
        <title>Insights into genome plasticity and pathogenicity of the plant pathogenic Bacterium Xanthomonas campestris pv. vesicatoria revealed by the complete genome sequence.</title>
        <authorList>
            <person name="Thieme F."/>
            <person name="Koebnik R."/>
            <person name="Bekel T."/>
            <person name="Berger C."/>
            <person name="Boch J."/>
            <person name="Buettner D."/>
            <person name="Caldana C."/>
            <person name="Gaigalat L."/>
            <person name="Goesmann A."/>
            <person name="Kay S."/>
            <person name="Kirchner O."/>
            <person name="Lanz C."/>
            <person name="Linke B."/>
            <person name="McHardy A.C."/>
            <person name="Meyer F."/>
            <person name="Mittenhuber G."/>
            <person name="Nies D.H."/>
            <person name="Niesbach-Kloesgen U."/>
            <person name="Patschkowski T."/>
            <person name="Rueckert C."/>
            <person name="Rupp O."/>
            <person name="Schneicker S."/>
            <person name="Schuster S.C."/>
            <person name="Vorhoelter F.J."/>
            <person name="Weber E."/>
            <person name="Puehler A."/>
            <person name="Bonas U."/>
            <person name="Bartels D."/>
            <person name="Kaiser O."/>
        </authorList>
    </citation>
    <scope>NUCLEOTIDE SEQUENCE [LARGE SCALE GENOMIC DNA]</scope>
    <source>
        <strain evidence="1 2">85-10</strain>
    </source>
</reference>
<dbReference type="Proteomes" id="UP000007069">
    <property type="component" value="Chromosome"/>
</dbReference>